<dbReference type="InterPro" id="IPR027417">
    <property type="entry name" value="P-loop_NTPase"/>
</dbReference>
<sequence length="144" mass="16042">MMKRAMFVGAIGCGKTTLLQQLKHQTIAYDKTQSVEFFQNIIDTPGEYIEHRQMYTFLATTAMDANVVVLIQSATDQRLIFPEAFATMFGCPVVGVVTKLDLVTTDKDIAWAQRQLRQAGATQVFQVSGLTGTNVDQLRAYLDD</sequence>
<comment type="caution">
    <text evidence="2">The sequence shown here is derived from an EMBL/GenBank/DDBJ whole genome shotgun (WGS) entry which is preliminary data.</text>
</comment>
<dbReference type="AlphaFoldDB" id="A0A2A3TZJ9"/>
<dbReference type="Proteomes" id="UP000217918">
    <property type="component" value="Unassembled WGS sequence"/>
</dbReference>
<dbReference type="PIRSF" id="PIRSF036409">
    <property type="entry name" value="EutP_PduV"/>
    <property type="match status" value="1"/>
</dbReference>
<proteinExistence type="inferred from homology"/>
<dbReference type="NCBIfam" id="TIGR02528">
    <property type="entry name" value="EutP"/>
    <property type="match status" value="1"/>
</dbReference>
<dbReference type="EMBL" id="NVYO01000001">
    <property type="protein sequence ID" value="PBQ24221.1"/>
    <property type="molecule type" value="Genomic_DNA"/>
</dbReference>
<evidence type="ECO:0000313" key="2">
    <source>
        <dbReference type="EMBL" id="PBQ24221.1"/>
    </source>
</evidence>
<dbReference type="SUPFAM" id="SSF52540">
    <property type="entry name" value="P-loop containing nucleoside triphosphate hydrolases"/>
    <property type="match status" value="1"/>
</dbReference>
<dbReference type="Pfam" id="PF10662">
    <property type="entry name" value="PduV-EutP"/>
    <property type="match status" value="1"/>
</dbReference>
<accession>A0A2A3TZJ9</accession>
<dbReference type="InterPro" id="IPR012381">
    <property type="entry name" value="EutP_PduV"/>
</dbReference>
<organism evidence="2 3">
    <name type="scientific">Levilactobacillus brevis</name>
    <name type="common">Lactobacillus brevis</name>
    <dbReference type="NCBI Taxonomy" id="1580"/>
    <lineage>
        <taxon>Bacteria</taxon>
        <taxon>Bacillati</taxon>
        <taxon>Bacillota</taxon>
        <taxon>Bacilli</taxon>
        <taxon>Lactobacillales</taxon>
        <taxon>Lactobacillaceae</taxon>
        <taxon>Levilactobacillus</taxon>
    </lineage>
</organism>
<dbReference type="PANTHER" id="PTHR40453:SF1">
    <property type="entry name" value="PROTEIN YOEF"/>
    <property type="match status" value="1"/>
</dbReference>
<evidence type="ECO:0000256" key="1">
    <source>
        <dbReference type="PIRNR" id="PIRNR036409"/>
    </source>
</evidence>
<dbReference type="GO" id="GO:0005524">
    <property type="term" value="F:ATP binding"/>
    <property type="evidence" value="ECO:0007669"/>
    <property type="project" value="UniProtKB-UniRule"/>
</dbReference>
<keyword evidence="1" id="KW-0547">Nucleotide-binding</keyword>
<protein>
    <submittedName>
        <fullName evidence="2">Ethanolamine utilization protein EutP</fullName>
    </submittedName>
</protein>
<dbReference type="Gene3D" id="3.40.50.300">
    <property type="entry name" value="P-loop containing nucleotide triphosphate hydrolases"/>
    <property type="match status" value="1"/>
</dbReference>
<evidence type="ECO:0000313" key="3">
    <source>
        <dbReference type="Proteomes" id="UP000217918"/>
    </source>
</evidence>
<comment type="similarity">
    <text evidence="1">Belongs to the EutP/PduV family.</text>
</comment>
<gene>
    <name evidence="2" type="primary">eutP</name>
    <name evidence="2" type="ORF">CNR29_09435</name>
</gene>
<dbReference type="GO" id="GO:0006576">
    <property type="term" value="P:biogenic amine metabolic process"/>
    <property type="evidence" value="ECO:0007669"/>
    <property type="project" value="InterPro"/>
</dbReference>
<name>A0A2A3TZJ9_LEVBR</name>
<dbReference type="PANTHER" id="PTHR40453">
    <property type="entry name" value="PROTEIN YOEF"/>
    <property type="match status" value="1"/>
</dbReference>
<reference evidence="2 3" key="1">
    <citation type="submission" date="2017-09" db="EMBL/GenBank/DDBJ databases">
        <title>Genome sequence of Lactobacillus brevis D7.</title>
        <authorList>
            <person name="Kwon M.-S."/>
            <person name="Lim S.K."/>
            <person name="Choi H.-J."/>
        </authorList>
    </citation>
    <scope>NUCLEOTIDE SEQUENCE [LARGE SCALE GENOMIC DNA]</scope>
    <source>
        <strain evidence="2 3">D7</strain>
    </source>
</reference>